<dbReference type="SUPFAM" id="SSF56796">
    <property type="entry name" value="Dehydroquinate synthase-like"/>
    <property type="match status" value="1"/>
</dbReference>
<dbReference type="AlphaFoldDB" id="A0A9D0ZQT2"/>
<feature type="binding site" evidence="18">
    <location>
        <position position="256"/>
    </location>
    <ligand>
        <name>Zn(2+)</name>
        <dbReference type="ChEBI" id="CHEBI:29105"/>
    </ligand>
</feature>
<evidence type="ECO:0000256" key="11">
    <source>
        <dbReference type="ARBA" id="ARBA00022723"/>
    </source>
</evidence>
<organism evidence="21 22">
    <name type="scientific">Candidatus Pullichristensenella stercorigallinarum</name>
    <dbReference type="NCBI Taxonomy" id="2840909"/>
    <lineage>
        <taxon>Bacteria</taxon>
        <taxon>Bacillati</taxon>
        <taxon>Bacillota</taxon>
        <taxon>Clostridia</taxon>
        <taxon>Candidatus Pullichristensenella</taxon>
    </lineage>
</organism>
<feature type="domain" description="3-dehydroquinate synthase N-terminal" evidence="19">
    <location>
        <begin position="66"/>
        <end position="176"/>
    </location>
</feature>
<dbReference type="Gene3D" id="1.20.1090.10">
    <property type="entry name" value="Dehydroquinate synthase-like - alpha domain"/>
    <property type="match status" value="1"/>
</dbReference>
<dbReference type="Gene3D" id="3.40.50.1970">
    <property type="match status" value="1"/>
</dbReference>
<dbReference type="Pfam" id="PF24621">
    <property type="entry name" value="DHQS_C"/>
    <property type="match status" value="1"/>
</dbReference>
<dbReference type="GO" id="GO:0046872">
    <property type="term" value="F:metal ion binding"/>
    <property type="evidence" value="ECO:0007669"/>
    <property type="project" value="UniProtKB-KW"/>
</dbReference>
<keyword evidence="15 18" id="KW-0057">Aromatic amino acid biosynthesis</keyword>
<dbReference type="CDD" id="cd08195">
    <property type="entry name" value="DHQS"/>
    <property type="match status" value="1"/>
</dbReference>
<evidence type="ECO:0000313" key="22">
    <source>
        <dbReference type="Proteomes" id="UP000824260"/>
    </source>
</evidence>
<dbReference type="GO" id="GO:0008652">
    <property type="term" value="P:amino acid biosynthetic process"/>
    <property type="evidence" value="ECO:0007669"/>
    <property type="project" value="UniProtKB-KW"/>
</dbReference>
<dbReference type="EC" id="4.2.3.4" evidence="7 18"/>
<comment type="function">
    <text evidence="18">Catalyzes the conversion of 3-deoxy-D-arabino-heptulosonate 7-phosphate (DAHP) to dehydroquinate (DHQ).</text>
</comment>
<feature type="binding site" evidence="18">
    <location>
        <position position="240"/>
    </location>
    <ligand>
        <name>Zn(2+)</name>
        <dbReference type="ChEBI" id="CHEBI:29105"/>
    </ligand>
</feature>
<comment type="cofactor">
    <cofactor evidence="3">
        <name>Zn(2+)</name>
        <dbReference type="ChEBI" id="CHEBI:29105"/>
    </cofactor>
</comment>
<accession>A0A9D0ZQT2</accession>
<name>A0A9D0ZQT2_9FIRM</name>
<comment type="subcellular location">
    <subcellularLocation>
        <location evidence="4 18">Cytoplasm</location>
    </subcellularLocation>
</comment>
<keyword evidence="12 18" id="KW-0547">Nucleotide-binding</keyword>
<feature type="binding site" evidence="18">
    <location>
        <begin position="128"/>
        <end position="129"/>
    </location>
    <ligand>
        <name>NAD(+)</name>
        <dbReference type="ChEBI" id="CHEBI:57540"/>
    </ligand>
</feature>
<feature type="binding site" evidence="18">
    <location>
        <begin position="104"/>
        <end position="108"/>
    </location>
    <ligand>
        <name>NAD(+)</name>
        <dbReference type="ChEBI" id="CHEBI:57540"/>
    </ligand>
</feature>
<keyword evidence="13 18" id="KW-0862">Zinc</keyword>
<comment type="pathway">
    <text evidence="5 18">Metabolic intermediate biosynthesis; chorismate biosynthesis; chorismate from D-erythrose 4-phosphate and phosphoenolpyruvate: step 2/7.</text>
</comment>
<dbReference type="PANTHER" id="PTHR43622:SF7">
    <property type="entry name" value="3-DEHYDROQUINATE SYNTHASE, CHLOROPLASTIC"/>
    <property type="match status" value="1"/>
</dbReference>
<evidence type="ECO:0000256" key="3">
    <source>
        <dbReference type="ARBA" id="ARBA00001947"/>
    </source>
</evidence>
<comment type="caution">
    <text evidence="21">The sequence shown here is derived from an EMBL/GenBank/DDBJ whole genome shotgun (WGS) entry which is preliminary data.</text>
</comment>
<dbReference type="NCBIfam" id="TIGR01357">
    <property type="entry name" value="aroB"/>
    <property type="match status" value="1"/>
</dbReference>
<evidence type="ECO:0000256" key="16">
    <source>
        <dbReference type="ARBA" id="ARBA00023239"/>
    </source>
</evidence>
<comment type="caution">
    <text evidence="18">Lacks conserved residue(s) required for the propagation of feature annotation.</text>
</comment>
<evidence type="ECO:0000256" key="15">
    <source>
        <dbReference type="ARBA" id="ARBA00023141"/>
    </source>
</evidence>
<evidence type="ECO:0000256" key="13">
    <source>
        <dbReference type="ARBA" id="ARBA00022833"/>
    </source>
</evidence>
<evidence type="ECO:0000256" key="17">
    <source>
        <dbReference type="ARBA" id="ARBA00023285"/>
    </source>
</evidence>
<evidence type="ECO:0000256" key="10">
    <source>
        <dbReference type="ARBA" id="ARBA00022605"/>
    </source>
</evidence>
<evidence type="ECO:0000256" key="9">
    <source>
        <dbReference type="ARBA" id="ARBA00022490"/>
    </source>
</evidence>
<evidence type="ECO:0000256" key="1">
    <source>
        <dbReference type="ARBA" id="ARBA00001393"/>
    </source>
</evidence>
<dbReference type="Pfam" id="PF01761">
    <property type="entry name" value="DHQ_synthase"/>
    <property type="match status" value="1"/>
</dbReference>
<dbReference type="PIRSF" id="PIRSF001455">
    <property type="entry name" value="DHQ_synth"/>
    <property type="match status" value="1"/>
</dbReference>
<evidence type="ECO:0000256" key="12">
    <source>
        <dbReference type="ARBA" id="ARBA00022741"/>
    </source>
</evidence>
<sequence length="348" mass="37126">MRTVTVNSGNYQVLIGPGLLNAAGEYIAQAVRGRRCAVVTDDRVGPLYAQRLVDSLEKAGIRADTFAFPNGEKSKTLSTFARAVEFFAGRELTRSDFVVALGGGVAGDLAGFAAAAYMRGVDCVQIPTTLLAAVDSSVGGKTAVDLPMGKNLVGAFHQPRLVLCDTEIIARLPEALLRDGAAEMIKCGVLRDEALFNAMADGSWRENLEDAIARCVSIKRDYVDEDEFDNGARQFLNLGHTFGHAVEKSTDFSLSHGQCVAIGMVMAFRAAGLDGAPLLRALNACGLPTASPCTLDELCAAAMLDKKRRGGTVTLVLPEKIGKCYLQRVNVSELRDWFARGMGESPCA</sequence>
<keyword evidence="14 18" id="KW-0520">NAD</keyword>
<dbReference type="InterPro" id="IPR030963">
    <property type="entry name" value="DHQ_synth_fam"/>
</dbReference>
<evidence type="ECO:0000259" key="19">
    <source>
        <dbReference type="Pfam" id="PF01761"/>
    </source>
</evidence>
<feature type="domain" description="3-dehydroquinate synthase C-terminal" evidence="20">
    <location>
        <begin position="180"/>
        <end position="307"/>
    </location>
</feature>
<reference evidence="21" key="2">
    <citation type="journal article" date="2021" name="PeerJ">
        <title>Extensive microbial diversity within the chicken gut microbiome revealed by metagenomics and culture.</title>
        <authorList>
            <person name="Gilroy R."/>
            <person name="Ravi A."/>
            <person name="Getino M."/>
            <person name="Pursley I."/>
            <person name="Horton D.L."/>
            <person name="Alikhan N.F."/>
            <person name="Baker D."/>
            <person name="Gharbi K."/>
            <person name="Hall N."/>
            <person name="Watson M."/>
            <person name="Adriaenssens E.M."/>
            <person name="Foster-Nyarko E."/>
            <person name="Jarju S."/>
            <person name="Secka A."/>
            <person name="Antonio M."/>
            <person name="Oren A."/>
            <person name="Chaudhuri R.R."/>
            <person name="La Ragione R."/>
            <person name="Hildebrand F."/>
            <person name="Pallen M.J."/>
        </authorList>
    </citation>
    <scope>NUCLEOTIDE SEQUENCE</scope>
    <source>
        <strain evidence="21">ChiSjej6B24-2974</strain>
    </source>
</reference>
<dbReference type="GO" id="GO:0009423">
    <property type="term" value="P:chorismate biosynthetic process"/>
    <property type="evidence" value="ECO:0007669"/>
    <property type="project" value="UniProtKB-UniRule"/>
</dbReference>
<evidence type="ECO:0000313" key="21">
    <source>
        <dbReference type="EMBL" id="HIQ83911.1"/>
    </source>
</evidence>
<dbReference type="FunFam" id="3.40.50.1970:FF:000007">
    <property type="entry name" value="Pentafunctional AROM polypeptide"/>
    <property type="match status" value="1"/>
</dbReference>
<gene>
    <name evidence="18 21" type="primary">aroB</name>
    <name evidence="21" type="ORF">IAA52_12535</name>
</gene>
<dbReference type="HAMAP" id="MF_00110">
    <property type="entry name" value="DHQ_synthase"/>
    <property type="match status" value="1"/>
</dbReference>
<dbReference type="PANTHER" id="PTHR43622">
    <property type="entry name" value="3-DEHYDROQUINATE SYNTHASE"/>
    <property type="match status" value="1"/>
</dbReference>
<comment type="cofactor">
    <cofactor evidence="18">
        <name>Co(2+)</name>
        <dbReference type="ChEBI" id="CHEBI:48828"/>
    </cofactor>
    <cofactor evidence="18">
        <name>Zn(2+)</name>
        <dbReference type="ChEBI" id="CHEBI:29105"/>
    </cofactor>
    <text evidence="18">Binds 1 divalent metal cation per subunit. Can use either Co(2+) or Zn(2+).</text>
</comment>
<dbReference type="GO" id="GO:0005737">
    <property type="term" value="C:cytoplasm"/>
    <property type="evidence" value="ECO:0007669"/>
    <property type="project" value="UniProtKB-SubCell"/>
</dbReference>
<proteinExistence type="inferred from homology"/>
<evidence type="ECO:0000256" key="5">
    <source>
        <dbReference type="ARBA" id="ARBA00004661"/>
    </source>
</evidence>
<keyword evidence="10 18" id="KW-0028">Amino-acid biosynthesis</keyword>
<evidence type="ECO:0000256" key="18">
    <source>
        <dbReference type="HAMAP-Rule" id="MF_00110"/>
    </source>
</evidence>
<dbReference type="InterPro" id="IPR016037">
    <property type="entry name" value="DHQ_synth_AroB"/>
</dbReference>
<feature type="binding site" evidence="18">
    <location>
        <position position="150"/>
    </location>
    <ligand>
        <name>NAD(+)</name>
        <dbReference type="ChEBI" id="CHEBI:57540"/>
    </ligand>
</feature>
<keyword evidence="11 18" id="KW-0479">Metal-binding</keyword>
<keyword evidence="9 18" id="KW-0963">Cytoplasm</keyword>
<dbReference type="GO" id="GO:0000166">
    <property type="term" value="F:nucleotide binding"/>
    <property type="evidence" value="ECO:0007669"/>
    <property type="project" value="UniProtKB-KW"/>
</dbReference>
<evidence type="ECO:0000256" key="8">
    <source>
        <dbReference type="ARBA" id="ARBA00017684"/>
    </source>
</evidence>
<evidence type="ECO:0000256" key="6">
    <source>
        <dbReference type="ARBA" id="ARBA00005412"/>
    </source>
</evidence>
<dbReference type="Proteomes" id="UP000824260">
    <property type="component" value="Unassembled WGS sequence"/>
</dbReference>
<evidence type="ECO:0000256" key="4">
    <source>
        <dbReference type="ARBA" id="ARBA00004496"/>
    </source>
</evidence>
<keyword evidence="16 18" id="KW-0456">Lyase</keyword>
<feature type="binding site" evidence="18">
    <location>
        <position position="141"/>
    </location>
    <ligand>
        <name>NAD(+)</name>
        <dbReference type="ChEBI" id="CHEBI:57540"/>
    </ligand>
</feature>
<dbReference type="GO" id="GO:0003856">
    <property type="term" value="F:3-dehydroquinate synthase activity"/>
    <property type="evidence" value="ECO:0007669"/>
    <property type="project" value="UniProtKB-UniRule"/>
</dbReference>
<dbReference type="EMBL" id="DVFZ01000116">
    <property type="protein sequence ID" value="HIQ83911.1"/>
    <property type="molecule type" value="Genomic_DNA"/>
</dbReference>
<evidence type="ECO:0000256" key="2">
    <source>
        <dbReference type="ARBA" id="ARBA00001911"/>
    </source>
</evidence>
<comment type="similarity">
    <text evidence="6 18">Belongs to the sugar phosphate cyclases superfamily. Dehydroquinate synthase family.</text>
</comment>
<reference evidence="21" key="1">
    <citation type="submission" date="2020-10" db="EMBL/GenBank/DDBJ databases">
        <authorList>
            <person name="Gilroy R."/>
        </authorList>
    </citation>
    <scope>NUCLEOTIDE SEQUENCE</scope>
    <source>
        <strain evidence="21">ChiSjej6B24-2974</strain>
    </source>
</reference>
<evidence type="ECO:0000256" key="14">
    <source>
        <dbReference type="ARBA" id="ARBA00023027"/>
    </source>
</evidence>
<protein>
    <recommendedName>
        <fullName evidence="8 18">3-dehydroquinate synthase</fullName>
        <shortName evidence="18">DHQS</shortName>
        <ecNumber evidence="7 18">4.2.3.4</ecNumber>
    </recommendedName>
</protein>
<dbReference type="GO" id="GO:0009073">
    <property type="term" value="P:aromatic amino acid family biosynthetic process"/>
    <property type="evidence" value="ECO:0007669"/>
    <property type="project" value="UniProtKB-KW"/>
</dbReference>
<evidence type="ECO:0000256" key="7">
    <source>
        <dbReference type="ARBA" id="ARBA00013031"/>
    </source>
</evidence>
<comment type="cofactor">
    <cofactor evidence="2 18">
        <name>NAD(+)</name>
        <dbReference type="ChEBI" id="CHEBI:57540"/>
    </cofactor>
</comment>
<feature type="binding site" evidence="18">
    <location>
        <position position="183"/>
    </location>
    <ligand>
        <name>Zn(2+)</name>
        <dbReference type="ChEBI" id="CHEBI:29105"/>
    </ligand>
</feature>
<evidence type="ECO:0000259" key="20">
    <source>
        <dbReference type="Pfam" id="PF24621"/>
    </source>
</evidence>
<keyword evidence="17 18" id="KW-0170">Cobalt</keyword>
<dbReference type="InterPro" id="IPR050071">
    <property type="entry name" value="Dehydroquinate_synthase"/>
</dbReference>
<dbReference type="InterPro" id="IPR030960">
    <property type="entry name" value="DHQS/DOIS_N"/>
</dbReference>
<dbReference type="InterPro" id="IPR056179">
    <property type="entry name" value="DHQS_C"/>
</dbReference>
<comment type="catalytic activity">
    <reaction evidence="1 18">
        <text>7-phospho-2-dehydro-3-deoxy-D-arabino-heptonate = 3-dehydroquinate + phosphate</text>
        <dbReference type="Rhea" id="RHEA:21968"/>
        <dbReference type="ChEBI" id="CHEBI:32364"/>
        <dbReference type="ChEBI" id="CHEBI:43474"/>
        <dbReference type="ChEBI" id="CHEBI:58394"/>
        <dbReference type="EC" id="4.2.3.4"/>
    </reaction>
</comment>